<dbReference type="EMBL" id="CP013140">
    <property type="protein sequence ID" value="ALN60410.1"/>
    <property type="molecule type" value="Genomic_DNA"/>
</dbReference>
<dbReference type="AlphaFoldDB" id="A0A0S2DPD6"/>
<sequence length="154" mass="16353">MKNIEVFSIATARICATALEQHPVVARFNAEESARHLPGLDPTNREAMAQAVLACGATFEWLLDEGYVRSTACVKESLNGVAFVHVALRYRLTEKGLAILGAHASSNDETKTIGERLIAAVKLGGAERIKESVKLMIGAGAGTHAARPAMQAIA</sequence>
<accession>A0A0S2DPD6</accession>
<proteinExistence type="predicted"/>
<dbReference type="OrthoDB" id="6022075at2"/>
<organism evidence="1 2">
    <name type="scientific">Lysobacter enzymogenes</name>
    <dbReference type="NCBI Taxonomy" id="69"/>
    <lineage>
        <taxon>Bacteria</taxon>
        <taxon>Pseudomonadati</taxon>
        <taxon>Pseudomonadota</taxon>
        <taxon>Gammaproteobacteria</taxon>
        <taxon>Lysobacterales</taxon>
        <taxon>Lysobacteraceae</taxon>
        <taxon>Lysobacter</taxon>
    </lineage>
</organism>
<dbReference type="Proteomes" id="UP000061569">
    <property type="component" value="Chromosome"/>
</dbReference>
<evidence type="ECO:0000313" key="1">
    <source>
        <dbReference type="EMBL" id="ALN60410.1"/>
    </source>
</evidence>
<reference evidence="1 2" key="1">
    <citation type="submission" date="2015-11" db="EMBL/GenBank/DDBJ databases">
        <title>Genome sequences of Lysobacter enzymogenes strain C3 and Lysobacter antibioticus ATCC 29479.</title>
        <authorList>
            <person name="Kobayashi D.Y."/>
        </authorList>
    </citation>
    <scope>NUCLEOTIDE SEQUENCE [LARGE SCALE GENOMIC DNA]</scope>
    <source>
        <strain evidence="1 2">C3</strain>
    </source>
</reference>
<gene>
    <name evidence="1" type="ORF">GLE_5069</name>
</gene>
<protein>
    <submittedName>
        <fullName evidence="1">Uncharacterized protein</fullName>
    </submittedName>
</protein>
<name>A0A0S2DPD6_LYSEN</name>
<dbReference type="KEGG" id="lez:GLE_5069"/>
<dbReference type="PATRIC" id="fig|69.6.peg.4996"/>
<evidence type="ECO:0000313" key="2">
    <source>
        <dbReference type="Proteomes" id="UP000061569"/>
    </source>
</evidence>
<dbReference type="RefSeq" id="WP_057949529.1">
    <property type="nucleotide sequence ID" value="NZ_CP067396.1"/>
</dbReference>